<evidence type="ECO:0000313" key="6">
    <source>
        <dbReference type="Proteomes" id="UP000399692"/>
    </source>
</evidence>
<reference evidence="5 6" key="1">
    <citation type="submission" date="2019-09" db="EMBL/GenBank/DDBJ databases">
        <authorList>
            <person name="Chandra G."/>
            <person name="Truman W A."/>
        </authorList>
    </citation>
    <scope>NUCLEOTIDE SEQUENCE [LARGE SCALE GENOMIC DNA]</scope>
    <source>
        <strain evidence="5">PS631</strain>
    </source>
</reference>
<dbReference type="Pfam" id="PF12833">
    <property type="entry name" value="HTH_18"/>
    <property type="match status" value="1"/>
</dbReference>
<dbReference type="PANTHER" id="PTHR43130:SF3">
    <property type="entry name" value="HTH-TYPE TRANSCRIPTIONAL REGULATOR RV1931C"/>
    <property type="match status" value="1"/>
</dbReference>
<evidence type="ECO:0000256" key="1">
    <source>
        <dbReference type="ARBA" id="ARBA00023015"/>
    </source>
</evidence>
<dbReference type="Gene3D" id="1.10.10.60">
    <property type="entry name" value="Homeodomain-like"/>
    <property type="match status" value="1"/>
</dbReference>
<dbReference type="Proteomes" id="UP000399692">
    <property type="component" value="Unassembled WGS sequence"/>
</dbReference>
<evidence type="ECO:0000256" key="3">
    <source>
        <dbReference type="ARBA" id="ARBA00023163"/>
    </source>
</evidence>
<evidence type="ECO:0000313" key="5">
    <source>
        <dbReference type="EMBL" id="VVM43322.1"/>
    </source>
</evidence>
<keyword evidence="3" id="KW-0804">Transcription</keyword>
<accession>A0A5E6PP90</accession>
<dbReference type="GO" id="GO:0009893">
    <property type="term" value="P:positive regulation of metabolic process"/>
    <property type="evidence" value="ECO:0007669"/>
    <property type="project" value="UniProtKB-ARBA"/>
</dbReference>
<gene>
    <name evidence="5" type="primary">cdhR_2</name>
    <name evidence="5" type="ORF">PS631_00405</name>
</gene>
<organism evidence="5 6">
    <name type="scientific">Pseudomonas fluorescens</name>
    <dbReference type="NCBI Taxonomy" id="294"/>
    <lineage>
        <taxon>Bacteria</taxon>
        <taxon>Pseudomonadati</taxon>
        <taxon>Pseudomonadota</taxon>
        <taxon>Gammaproteobacteria</taxon>
        <taxon>Pseudomonadales</taxon>
        <taxon>Pseudomonadaceae</taxon>
        <taxon>Pseudomonas</taxon>
    </lineage>
</organism>
<proteinExistence type="predicted"/>
<evidence type="ECO:0000259" key="4">
    <source>
        <dbReference type="PROSITE" id="PS01124"/>
    </source>
</evidence>
<dbReference type="PROSITE" id="PS01124">
    <property type="entry name" value="HTH_ARAC_FAMILY_2"/>
    <property type="match status" value="1"/>
</dbReference>
<dbReference type="SUPFAM" id="SSF46689">
    <property type="entry name" value="Homeodomain-like"/>
    <property type="match status" value="2"/>
</dbReference>
<sequence>MKIIKTFSSTFAERNLQSLSTRDECMQKATVGFLLLDNFSLPCFTQSLDVLTTANLLKPGSVRVHTFSHDNSAVMSDLAIPIQPSTPLTDVRIADLDLMIICGGLRTPRVAPQWLTALLQTLARLPVALGGLWNGAWFLGKAGLLDGYRCAIHPEQRTALAERSPNTNVCFDSQVCDRDRLTAASPAGAFQMTIHWLRQCASTTLADAVLDMLDYDQSRFRSALNKRQPRLSAPLREIISLMEANLEEPLEPEQLTHYMKLSQRQMQRLFREQLATSPQRYYLQLRITEARRLIQNSGGALIDIATACGFVSSSHFSKCYSALFGYPPSKEARFEL</sequence>
<dbReference type="InterPro" id="IPR018062">
    <property type="entry name" value="HTH_AraC-typ_CS"/>
</dbReference>
<dbReference type="InterPro" id="IPR029062">
    <property type="entry name" value="Class_I_gatase-like"/>
</dbReference>
<protein>
    <submittedName>
        <fullName evidence="5">HTH-type transcriptional regulator CdhR</fullName>
    </submittedName>
</protein>
<dbReference type="OrthoDB" id="9803764at2"/>
<dbReference type="InterPro" id="IPR009057">
    <property type="entry name" value="Homeodomain-like_sf"/>
</dbReference>
<dbReference type="GO" id="GO:0003700">
    <property type="term" value="F:DNA-binding transcription factor activity"/>
    <property type="evidence" value="ECO:0007669"/>
    <property type="project" value="InterPro"/>
</dbReference>
<dbReference type="AlphaFoldDB" id="A0A5E6PP90"/>
<dbReference type="InterPro" id="IPR002818">
    <property type="entry name" value="DJ-1/PfpI"/>
</dbReference>
<keyword evidence="1" id="KW-0805">Transcription regulation</keyword>
<feature type="domain" description="HTH araC/xylS-type" evidence="4">
    <location>
        <begin position="236"/>
        <end position="334"/>
    </location>
</feature>
<dbReference type="PANTHER" id="PTHR43130">
    <property type="entry name" value="ARAC-FAMILY TRANSCRIPTIONAL REGULATOR"/>
    <property type="match status" value="1"/>
</dbReference>
<dbReference type="GO" id="GO:0043565">
    <property type="term" value="F:sequence-specific DNA binding"/>
    <property type="evidence" value="ECO:0007669"/>
    <property type="project" value="InterPro"/>
</dbReference>
<evidence type="ECO:0000256" key="2">
    <source>
        <dbReference type="ARBA" id="ARBA00023125"/>
    </source>
</evidence>
<dbReference type="InterPro" id="IPR018060">
    <property type="entry name" value="HTH_AraC"/>
</dbReference>
<dbReference type="SUPFAM" id="SSF52317">
    <property type="entry name" value="Class I glutamine amidotransferase-like"/>
    <property type="match status" value="1"/>
</dbReference>
<dbReference type="CDD" id="cd03136">
    <property type="entry name" value="GATase1_AraC_ArgR_like"/>
    <property type="match status" value="1"/>
</dbReference>
<dbReference type="Gene3D" id="3.40.50.880">
    <property type="match status" value="1"/>
</dbReference>
<dbReference type="InterPro" id="IPR052158">
    <property type="entry name" value="INH-QAR"/>
</dbReference>
<dbReference type="PROSITE" id="PS00041">
    <property type="entry name" value="HTH_ARAC_FAMILY_1"/>
    <property type="match status" value="1"/>
</dbReference>
<keyword evidence="2" id="KW-0238">DNA-binding</keyword>
<dbReference type="SMART" id="SM00342">
    <property type="entry name" value="HTH_ARAC"/>
    <property type="match status" value="1"/>
</dbReference>
<dbReference type="EMBL" id="CABVHF010000001">
    <property type="protein sequence ID" value="VVM43322.1"/>
    <property type="molecule type" value="Genomic_DNA"/>
</dbReference>
<name>A0A5E6PP90_PSEFL</name>
<dbReference type="Pfam" id="PF01965">
    <property type="entry name" value="DJ-1_PfpI"/>
    <property type="match status" value="1"/>
</dbReference>
<dbReference type="RefSeq" id="WP_150569089.1">
    <property type="nucleotide sequence ID" value="NZ_CABVHF010000001.1"/>
</dbReference>